<dbReference type="Pfam" id="PF03748">
    <property type="entry name" value="FliL"/>
    <property type="match status" value="1"/>
</dbReference>
<evidence type="ECO:0000256" key="6">
    <source>
        <dbReference type="ARBA" id="ARBA00022692"/>
    </source>
</evidence>
<keyword evidence="11" id="KW-0966">Cell projection</keyword>
<keyword evidence="9 10" id="KW-0472">Membrane</keyword>
<evidence type="ECO:0000256" key="10">
    <source>
        <dbReference type="RuleBase" id="RU364125"/>
    </source>
</evidence>
<keyword evidence="10" id="KW-0997">Cell inner membrane</keyword>
<dbReference type="STRING" id="1189325.SAMN04488119_104235"/>
<keyword evidence="5 10" id="KW-0145">Chemotaxis</keyword>
<dbReference type="Proteomes" id="UP000184066">
    <property type="component" value="Unassembled WGS sequence"/>
</dbReference>
<organism evidence="11 12">
    <name type="scientific">Oceanicella actignis</name>
    <dbReference type="NCBI Taxonomy" id="1189325"/>
    <lineage>
        <taxon>Bacteria</taxon>
        <taxon>Pseudomonadati</taxon>
        <taxon>Pseudomonadota</taxon>
        <taxon>Alphaproteobacteria</taxon>
        <taxon>Rhodobacterales</taxon>
        <taxon>Paracoccaceae</taxon>
        <taxon>Oceanicella</taxon>
    </lineage>
</organism>
<evidence type="ECO:0000256" key="1">
    <source>
        <dbReference type="ARBA" id="ARBA00002254"/>
    </source>
</evidence>
<dbReference type="EMBL" id="FRDL01000004">
    <property type="protein sequence ID" value="SHN66260.1"/>
    <property type="molecule type" value="Genomic_DNA"/>
</dbReference>
<evidence type="ECO:0000256" key="7">
    <source>
        <dbReference type="ARBA" id="ARBA00022779"/>
    </source>
</evidence>
<evidence type="ECO:0000313" key="12">
    <source>
        <dbReference type="Proteomes" id="UP000184066"/>
    </source>
</evidence>
<comment type="function">
    <text evidence="1 10">Controls the rotational direction of flagella during chemotaxis.</text>
</comment>
<feature type="transmembrane region" description="Helical" evidence="10">
    <location>
        <begin position="24"/>
        <end position="43"/>
    </location>
</feature>
<keyword evidence="8 10" id="KW-1133">Transmembrane helix</keyword>
<keyword evidence="11" id="KW-0969">Cilium</keyword>
<name>A0A1M7T693_9RHOB</name>
<evidence type="ECO:0000313" key="11">
    <source>
        <dbReference type="EMBL" id="SHN66260.1"/>
    </source>
</evidence>
<dbReference type="OrthoDB" id="7619358at2"/>
<evidence type="ECO:0000256" key="5">
    <source>
        <dbReference type="ARBA" id="ARBA00022500"/>
    </source>
</evidence>
<dbReference type="GO" id="GO:0009425">
    <property type="term" value="C:bacterial-type flagellum basal body"/>
    <property type="evidence" value="ECO:0007669"/>
    <property type="project" value="InterPro"/>
</dbReference>
<proteinExistence type="inferred from homology"/>
<dbReference type="GO" id="GO:0005886">
    <property type="term" value="C:plasma membrane"/>
    <property type="evidence" value="ECO:0007669"/>
    <property type="project" value="UniProtKB-SubCell"/>
</dbReference>
<evidence type="ECO:0000256" key="9">
    <source>
        <dbReference type="ARBA" id="ARBA00023136"/>
    </source>
</evidence>
<keyword evidence="11" id="KW-0282">Flagellum</keyword>
<comment type="similarity">
    <text evidence="3 10">Belongs to the FliL family.</text>
</comment>
<comment type="subcellular location">
    <subcellularLocation>
        <location evidence="10">Cell inner membrane</location>
    </subcellularLocation>
    <subcellularLocation>
        <location evidence="2">Cell membrane</location>
        <topology evidence="2">Single-pass membrane protein</topology>
    </subcellularLocation>
</comment>
<dbReference type="GO" id="GO:0071973">
    <property type="term" value="P:bacterial-type flagellum-dependent cell motility"/>
    <property type="evidence" value="ECO:0007669"/>
    <property type="project" value="InterPro"/>
</dbReference>
<evidence type="ECO:0000256" key="3">
    <source>
        <dbReference type="ARBA" id="ARBA00008281"/>
    </source>
</evidence>
<gene>
    <name evidence="11" type="ORF">SAMN05216200_104235</name>
</gene>
<dbReference type="RefSeq" id="WP_072747186.1">
    <property type="nucleotide sequence ID" value="NZ_FOHL01000004.1"/>
</dbReference>
<keyword evidence="6 10" id="KW-0812">Transmembrane</keyword>
<protein>
    <recommendedName>
        <fullName evidence="10">Flagellar protein FliL</fullName>
    </recommendedName>
</protein>
<evidence type="ECO:0000256" key="4">
    <source>
        <dbReference type="ARBA" id="ARBA00022475"/>
    </source>
</evidence>
<reference evidence="11 12" key="1">
    <citation type="submission" date="2016-12" db="EMBL/GenBank/DDBJ databases">
        <authorList>
            <person name="Song W.-J."/>
            <person name="Kurnit D.M."/>
        </authorList>
    </citation>
    <scope>NUCLEOTIDE SEQUENCE [LARGE SCALE GENOMIC DNA]</scope>
    <source>
        <strain evidence="11 12">CGMCC 1.10808</strain>
    </source>
</reference>
<dbReference type="GO" id="GO:0006935">
    <property type="term" value="P:chemotaxis"/>
    <property type="evidence" value="ECO:0007669"/>
    <property type="project" value="UniProtKB-KW"/>
</dbReference>
<keyword evidence="12" id="KW-1185">Reference proteome</keyword>
<keyword evidence="7 10" id="KW-0283">Flagellar rotation</keyword>
<evidence type="ECO:0000256" key="2">
    <source>
        <dbReference type="ARBA" id="ARBA00004162"/>
    </source>
</evidence>
<dbReference type="AlphaFoldDB" id="A0A1M7T693"/>
<dbReference type="InterPro" id="IPR005503">
    <property type="entry name" value="FliL"/>
</dbReference>
<keyword evidence="4" id="KW-1003">Cell membrane</keyword>
<accession>A0A1M7T693</accession>
<evidence type="ECO:0000256" key="8">
    <source>
        <dbReference type="ARBA" id="ARBA00022989"/>
    </source>
</evidence>
<sequence>MASAAQIEVETEEGAKPKGGGKGLLFGLVAMLVLGGAGFYATWSGMVALPIGGAAKHEAAARPKPKDLPPVAFVPIDEIVISLGPRAKARHLVFAAQLEVEPGYDDEVKLLMPRILDVLNTYLRAVEERDLEEPSALPKLRAQMLRRIAMVTGEGRVRDLLITRFLLK</sequence>